<protein>
    <submittedName>
        <fullName evidence="5">DNA-binding GntR family transcriptional regulator</fullName>
    </submittedName>
    <submittedName>
        <fullName evidence="6">DNA-binding transcriptional regulator, GntR family</fullName>
    </submittedName>
</protein>
<keyword evidence="2 6" id="KW-0238">DNA-binding</keyword>
<dbReference type="Proteomes" id="UP000251571">
    <property type="component" value="Unassembled WGS sequence"/>
</dbReference>
<organism evidence="6 8">
    <name type="scientific">Jannaschia seohaensis</name>
    <dbReference type="NCBI Taxonomy" id="475081"/>
    <lineage>
        <taxon>Bacteria</taxon>
        <taxon>Pseudomonadati</taxon>
        <taxon>Pseudomonadota</taxon>
        <taxon>Alphaproteobacteria</taxon>
        <taxon>Rhodobacterales</taxon>
        <taxon>Roseobacteraceae</taxon>
        <taxon>Jannaschia</taxon>
    </lineage>
</organism>
<keyword evidence="3" id="KW-0804">Transcription</keyword>
<reference evidence="5 7" key="2">
    <citation type="submission" date="2018-03" db="EMBL/GenBank/DDBJ databases">
        <title>Genomic Encyclopedia of Archaeal and Bacterial Type Strains, Phase II (KMG-II): from individual species to whole genera.</title>
        <authorList>
            <person name="Goeker M."/>
        </authorList>
    </citation>
    <scope>NUCLEOTIDE SEQUENCE [LARGE SCALE GENOMIC DNA]</scope>
    <source>
        <strain evidence="5 7">DSM 25227</strain>
    </source>
</reference>
<evidence type="ECO:0000256" key="3">
    <source>
        <dbReference type="ARBA" id="ARBA00023163"/>
    </source>
</evidence>
<dbReference type="Gene3D" id="1.10.10.10">
    <property type="entry name" value="Winged helix-like DNA-binding domain superfamily/Winged helix DNA-binding domain"/>
    <property type="match status" value="1"/>
</dbReference>
<evidence type="ECO:0000313" key="7">
    <source>
        <dbReference type="Proteomes" id="UP000245839"/>
    </source>
</evidence>
<keyword evidence="1" id="KW-0805">Transcription regulation</keyword>
<dbReference type="EMBL" id="QGDJ01000004">
    <property type="protein sequence ID" value="PWJ19230.1"/>
    <property type="molecule type" value="Genomic_DNA"/>
</dbReference>
<gene>
    <name evidence="5" type="ORF">BCF38_104163</name>
    <name evidence="6" type="ORF">SAMN05421539_104163</name>
</gene>
<dbReference type="InterPro" id="IPR036388">
    <property type="entry name" value="WH-like_DNA-bd_sf"/>
</dbReference>
<dbReference type="PROSITE" id="PS50949">
    <property type="entry name" value="HTH_GNTR"/>
    <property type="match status" value="1"/>
</dbReference>
<dbReference type="GO" id="GO:0003700">
    <property type="term" value="F:DNA-binding transcription factor activity"/>
    <property type="evidence" value="ECO:0007669"/>
    <property type="project" value="InterPro"/>
</dbReference>
<dbReference type="InterPro" id="IPR000524">
    <property type="entry name" value="Tscrpt_reg_HTH_GntR"/>
</dbReference>
<evidence type="ECO:0000313" key="5">
    <source>
        <dbReference type="EMBL" id="PWJ19230.1"/>
    </source>
</evidence>
<dbReference type="SMART" id="SM00895">
    <property type="entry name" value="FCD"/>
    <property type="match status" value="1"/>
</dbReference>
<dbReference type="InterPro" id="IPR036390">
    <property type="entry name" value="WH_DNA-bd_sf"/>
</dbReference>
<dbReference type="PANTHER" id="PTHR43537:SF24">
    <property type="entry name" value="GLUCONATE OPERON TRANSCRIPTIONAL REPRESSOR"/>
    <property type="match status" value="1"/>
</dbReference>
<feature type="domain" description="HTH gntR-type" evidence="4">
    <location>
        <begin position="5"/>
        <end position="72"/>
    </location>
</feature>
<dbReference type="Pfam" id="PF00392">
    <property type="entry name" value="GntR"/>
    <property type="match status" value="1"/>
</dbReference>
<evidence type="ECO:0000256" key="2">
    <source>
        <dbReference type="ARBA" id="ARBA00023125"/>
    </source>
</evidence>
<dbReference type="AlphaFoldDB" id="A0A2Y9C0B6"/>
<evidence type="ECO:0000313" key="8">
    <source>
        <dbReference type="Proteomes" id="UP000251571"/>
    </source>
</evidence>
<evidence type="ECO:0000256" key="1">
    <source>
        <dbReference type="ARBA" id="ARBA00023015"/>
    </source>
</evidence>
<dbReference type="Proteomes" id="UP000245839">
    <property type="component" value="Unassembled WGS sequence"/>
</dbReference>
<dbReference type="PANTHER" id="PTHR43537">
    <property type="entry name" value="TRANSCRIPTIONAL REGULATOR, GNTR FAMILY"/>
    <property type="match status" value="1"/>
</dbReference>
<sequence length="215" mass="23734">MPEGRVGTPDIYADLQRRLLTNGFAPGGRLMPSTLSQEYGCSANTVRDVLLQLSQVGLVDFAIQRGFRARQVSRARLADIARFRTILEQEGAVRSQAAGGLPWEARLTAAHHSLRHIESQIARAPAAAPFLDLWSDAEHDFHETLISECRLPPLIETFNAVYLQFRQQMTGVTETFSPGYFHPIIDEHQAILDAALSGDSGALRAAIAAHLERHL</sequence>
<dbReference type="GO" id="GO:0003677">
    <property type="term" value="F:DNA binding"/>
    <property type="evidence" value="ECO:0007669"/>
    <property type="project" value="UniProtKB-KW"/>
</dbReference>
<name>A0A2Y9C0B6_9RHOB</name>
<dbReference type="InterPro" id="IPR011711">
    <property type="entry name" value="GntR_C"/>
</dbReference>
<evidence type="ECO:0000259" key="4">
    <source>
        <dbReference type="PROSITE" id="PS50949"/>
    </source>
</evidence>
<dbReference type="EMBL" id="UETC01000004">
    <property type="protein sequence ID" value="SSA45892.1"/>
    <property type="molecule type" value="Genomic_DNA"/>
</dbReference>
<dbReference type="SUPFAM" id="SSF46785">
    <property type="entry name" value="Winged helix' DNA-binding domain"/>
    <property type="match status" value="1"/>
</dbReference>
<evidence type="ECO:0000313" key="6">
    <source>
        <dbReference type="EMBL" id="SSA45892.1"/>
    </source>
</evidence>
<keyword evidence="7" id="KW-1185">Reference proteome</keyword>
<dbReference type="InterPro" id="IPR008920">
    <property type="entry name" value="TF_FadR/GntR_C"/>
</dbReference>
<proteinExistence type="predicted"/>
<reference evidence="6 8" key="1">
    <citation type="submission" date="2016-10" db="EMBL/GenBank/DDBJ databases">
        <authorList>
            <person name="Cai Z."/>
        </authorList>
    </citation>
    <scope>NUCLEOTIDE SEQUENCE [LARGE SCALE GENOMIC DNA]</scope>
    <source>
        <strain evidence="6 8">DSM 25227</strain>
    </source>
</reference>
<dbReference type="SUPFAM" id="SSF48008">
    <property type="entry name" value="GntR ligand-binding domain-like"/>
    <property type="match status" value="1"/>
</dbReference>
<dbReference type="Gene3D" id="1.20.120.530">
    <property type="entry name" value="GntR ligand-binding domain-like"/>
    <property type="match status" value="1"/>
</dbReference>
<dbReference type="RefSeq" id="WP_170125400.1">
    <property type="nucleotide sequence ID" value="NZ_QGDJ01000004.1"/>
</dbReference>
<dbReference type="Pfam" id="PF07729">
    <property type="entry name" value="FCD"/>
    <property type="match status" value="1"/>
</dbReference>
<accession>A0A2Y9C0B6</accession>